<protein>
    <submittedName>
        <fullName evidence="1">DUF3383 family protein</fullName>
    </submittedName>
</protein>
<comment type="caution">
    <text evidence="1">The sequence shown here is derived from an EMBL/GenBank/DDBJ whole genome shotgun (WGS) entry which is preliminary data.</text>
</comment>
<proteinExistence type="predicted"/>
<dbReference type="RefSeq" id="WP_179252069.1">
    <property type="nucleotide sequence ID" value="NZ_JACBIV010000004.1"/>
</dbReference>
<reference evidence="1" key="1">
    <citation type="submission" date="2020-08" db="EMBL/GenBank/DDBJ databases">
        <title>Food and environmental bacterial isolates.</title>
        <authorList>
            <person name="Richter L."/>
            <person name="Du Plessis E.M."/>
            <person name="Duvenage S."/>
            <person name="Allam M."/>
            <person name="Korsten L."/>
        </authorList>
    </citation>
    <scope>NUCLEOTIDE SEQUENCE</scope>
    <source>
        <strain evidence="1">UPMP2127</strain>
    </source>
</reference>
<name>A0AAW3WL55_SERFO</name>
<dbReference type="Pfam" id="PF11863">
    <property type="entry name" value="DUF3383"/>
    <property type="match status" value="1"/>
</dbReference>
<sequence>MSISIDKYTKITSGVGGGNNVRARELILRIFTENSLVPTDGILEFTSPDDVASYFGRDSEEYRRAVKYFSYISPAIVQPSKLAFARDQLTAAPSKVMGTQVRSIAAASSGVAGTVESSDGKMGFSITTVTIPAGSTMSAAATVYQTALRSVSGDGVINVLKTITVAYDALKACFVLTSGSNDAVTIKFTNSAVNDAMGMTNSTAIPGVPVSLVAEDSVSAMDNISTNYGAFLFIRKLALDKVIPLAEANAAKNVAYMLLVGCKASEAESYSAALLSIASVGLTLVADINADFDEQIPGALMAATNYSAKNGVINYMYRQVPNVAPKVTTTPLSDFYDKLRVNYYGRTQTAGQQIDFYQRGVLMGGATAPTDMNVHANEQWLKDLCAAALLSAQLTLNRISANRNGRGTILSTLQEPIDAALENGVISVDKPLKTAQKLYITQMTGDNNAWQQVQGIGYWLDAWMESFVTPDGRTEWQCVYTLIYSKDDAIRRVIGTHALI</sequence>
<dbReference type="InterPro" id="IPR021808">
    <property type="entry name" value="DUF3383"/>
</dbReference>
<gene>
    <name evidence="1" type="ORF">H8J20_04410</name>
</gene>
<accession>A0AAW3WL55</accession>
<dbReference type="AlphaFoldDB" id="A0AAW3WL55"/>
<dbReference type="EMBL" id="JACNYO010000003">
    <property type="protein sequence ID" value="MBC3211375.1"/>
    <property type="molecule type" value="Genomic_DNA"/>
</dbReference>
<organism evidence="1 2">
    <name type="scientific">Serratia fonticola</name>
    <dbReference type="NCBI Taxonomy" id="47917"/>
    <lineage>
        <taxon>Bacteria</taxon>
        <taxon>Pseudomonadati</taxon>
        <taxon>Pseudomonadota</taxon>
        <taxon>Gammaproteobacteria</taxon>
        <taxon>Enterobacterales</taxon>
        <taxon>Yersiniaceae</taxon>
        <taxon>Serratia</taxon>
    </lineage>
</organism>
<evidence type="ECO:0000313" key="2">
    <source>
        <dbReference type="Proteomes" id="UP000659084"/>
    </source>
</evidence>
<dbReference type="Proteomes" id="UP000659084">
    <property type="component" value="Unassembled WGS sequence"/>
</dbReference>
<evidence type="ECO:0000313" key="1">
    <source>
        <dbReference type="EMBL" id="MBC3211375.1"/>
    </source>
</evidence>